<dbReference type="PANTHER" id="PTHR24369:SF210">
    <property type="entry name" value="CHAOPTIN-RELATED"/>
    <property type="match status" value="1"/>
</dbReference>
<protein>
    <submittedName>
        <fullName evidence="4">Leucine-rich repeat domain-containing protein</fullName>
    </submittedName>
</protein>
<dbReference type="InterPro" id="IPR032675">
    <property type="entry name" value="LRR_dom_sf"/>
</dbReference>
<dbReference type="Proteomes" id="UP000805841">
    <property type="component" value="Unassembled WGS sequence"/>
</dbReference>
<keyword evidence="3" id="KW-0677">Repeat</keyword>
<evidence type="ECO:0000256" key="1">
    <source>
        <dbReference type="ARBA" id="ARBA00022614"/>
    </source>
</evidence>
<gene>
    <name evidence="4" type="ORF">HAQ05_24020</name>
</gene>
<sequence length="1005" mass="109770">RLALHVEGNGGAITPFGAADAQAEVRLDAGDLASTRWATRVLAAMSDAEQRALVGELPPAERPRSLAERWAHEIEAHAPTLHRELLQGNRTDPRVQPLFRQFPGLTAEQALAIADSADQREVDALLSGRVPARLGGAAAQALRELRVSNALEALVHGRPGDDRDRLFMCNLGRLPDWPTTLGITLRTGSSLRPALAYVGAQAQQQRVIERRGAHYHLLAANATAGEGLTLSQAVYQALPAQARASLVGTNGLPALHARIVERAVGDWGQAFADLRLRGSARPAVQPLQRINAQVGYALSGRGRLLPEAPGQPLRARLGRLYPGLSFADLGSLLNTLRAQGDRSLAQWVAHLEAEWQALDLALHQWAYAPLADRPGDPSGLREAHAAMRRSVAQRLKAAWRREAGLSNSADARITLNLSYLSVENLPPLSASFSAVQSLNLDGTDLGSGLGRFLALFPNLLELTLKDHPITRLPAELASMSQLERLSLAGVELAASNDMFGPLVKGATPTAAAPPLKTLVLTGIRGIPAAALRALAGLPNLQSLRWDYAQGVGDAQLLAIAHMTRLRILNLTASGIRLTSQSQGFLGHLGHLTELSLAGNPLGLAPRLTGLRRLAVLDLSNTRLSVLPEGLADLLAPWPPVLGHIVLADNLIADVAPLIERLRGRELGENIFLQLHDNPLQGRQLSALGALGIFVSHRADQWLGSRPVLVQAARRARGNEAAAAFLDWLSTQVQLVPRSLLMYRTFLRGLLGAGDVYASERAAISDFDVRLEAFQRRIYTQVSDLVQPDAWSLSRQLDAFRAAQQIGIVNNDDPFDALLQHNYRYWQAELVDRYAQLPDAQEQLSAQSNRMCFVDWLLDAQNELDQIDVMERIGEQDWRPYLELVSPRWAQQRAYWDAAGELLLEDGATRPIDAGQLPADLVYHLIKPGDSLPRAFHGVGEPPDVIEPVADVPWRQGGMAQWVTLNEDQYRRSAVIYRRVRLMVLERVAREITEAVVGPWWEPVAQ</sequence>
<keyword evidence="5" id="KW-1185">Reference proteome</keyword>
<comment type="caution">
    <text evidence="4">The sequence shown here is derived from an EMBL/GenBank/DDBJ whole genome shotgun (WGS) entry which is preliminary data.</text>
</comment>
<dbReference type="EMBL" id="JAAOCA010000040">
    <property type="protein sequence ID" value="MBD1601749.1"/>
    <property type="molecule type" value="Genomic_DNA"/>
</dbReference>
<name>A0ABR7Z8V8_9PSED</name>
<dbReference type="RefSeq" id="WP_190425578.1">
    <property type="nucleotide sequence ID" value="NZ_JAAOCA010000040.1"/>
</dbReference>
<dbReference type="Gene3D" id="3.80.10.10">
    <property type="entry name" value="Ribonuclease Inhibitor"/>
    <property type="match status" value="1"/>
</dbReference>
<evidence type="ECO:0000256" key="3">
    <source>
        <dbReference type="ARBA" id="ARBA00022737"/>
    </source>
</evidence>
<feature type="non-terminal residue" evidence="4">
    <location>
        <position position="1"/>
    </location>
</feature>
<organism evidence="4 5">
    <name type="scientific">Pseudomonas typographi</name>
    <dbReference type="NCBI Taxonomy" id="2715964"/>
    <lineage>
        <taxon>Bacteria</taxon>
        <taxon>Pseudomonadati</taxon>
        <taxon>Pseudomonadota</taxon>
        <taxon>Gammaproteobacteria</taxon>
        <taxon>Pseudomonadales</taxon>
        <taxon>Pseudomonadaceae</taxon>
        <taxon>Pseudomonas</taxon>
    </lineage>
</organism>
<evidence type="ECO:0000256" key="2">
    <source>
        <dbReference type="ARBA" id="ARBA00022729"/>
    </source>
</evidence>
<reference evidence="4 5" key="1">
    <citation type="journal article" date="2020" name="Insects">
        <title>Bacteria Belonging to Pseudomonas typographi sp. nov. from the Bark Beetle Ips typographus Have Genomic Potential to Aid in the Host Ecology.</title>
        <authorList>
            <person name="Peral-Aranega E."/>
            <person name="Saati-Santamaria Z."/>
            <person name="Kolarik M."/>
            <person name="Rivas R."/>
            <person name="Garcia-Fraile P."/>
        </authorList>
    </citation>
    <scope>NUCLEOTIDE SEQUENCE [LARGE SCALE GENOMIC DNA]</scope>
    <source>
        <strain evidence="4 5">CA3A</strain>
    </source>
</reference>
<keyword evidence="1" id="KW-0433">Leucine-rich repeat</keyword>
<dbReference type="PANTHER" id="PTHR24369">
    <property type="entry name" value="ANTIGEN BSP, PUTATIVE-RELATED"/>
    <property type="match status" value="1"/>
</dbReference>
<proteinExistence type="predicted"/>
<keyword evidence="2" id="KW-0732">Signal</keyword>
<dbReference type="InterPro" id="IPR050541">
    <property type="entry name" value="LRR_TM_domain-containing"/>
</dbReference>
<evidence type="ECO:0000313" key="4">
    <source>
        <dbReference type="EMBL" id="MBD1601749.1"/>
    </source>
</evidence>
<accession>A0ABR7Z8V8</accession>
<dbReference type="SUPFAM" id="SSF52058">
    <property type="entry name" value="L domain-like"/>
    <property type="match status" value="1"/>
</dbReference>
<evidence type="ECO:0000313" key="5">
    <source>
        <dbReference type="Proteomes" id="UP000805841"/>
    </source>
</evidence>